<gene>
    <name evidence="2" type="ORF">EYF80_010995</name>
</gene>
<feature type="compositionally biased region" description="Basic and acidic residues" evidence="1">
    <location>
        <begin position="109"/>
        <end position="132"/>
    </location>
</feature>
<accession>A0A4Z2ILU7</accession>
<comment type="caution">
    <text evidence="2">The sequence shown here is derived from an EMBL/GenBank/DDBJ whole genome shotgun (WGS) entry which is preliminary data.</text>
</comment>
<feature type="region of interest" description="Disordered" evidence="1">
    <location>
        <begin position="237"/>
        <end position="277"/>
    </location>
</feature>
<evidence type="ECO:0000313" key="3">
    <source>
        <dbReference type="Proteomes" id="UP000314294"/>
    </source>
</evidence>
<protein>
    <submittedName>
        <fullName evidence="2">Uncharacterized protein</fullName>
    </submittedName>
</protein>
<evidence type="ECO:0000313" key="2">
    <source>
        <dbReference type="EMBL" id="TNN78825.1"/>
    </source>
</evidence>
<feature type="compositionally biased region" description="Polar residues" evidence="1">
    <location>
        <begin position="246"/>
        <end position="255"/>
    </location>
</feature>
<keyword evidence="3" id="KW-1185">Reference proteome</keyword>
<feature type="compositionally biased region" description="Low complexity" evidence="1">
    <location>
        <begin position="92"/>
        <end position="108"/>
    </location>
</feature>
<sequence>MAQMLVQAVATDDLLESLPHLLTPEGVDQRVDHRVAHDEDEVHVEVGHEAHAVEVPRARDHQNQVEEEGRPADDEDAQQDGERDGALHAGPLVDGVVAGQGGDALDVGTRQHEHVTVEGGHDEQHGEEHGDQADDDGGGVRVDDEDDPATRTEGPDSPDDASGPPHRHDVVVPQRVEDSDVPGDISTFLSDGQQATHRRHDRDADHGVKHIVHLPDEVILHHQLPVVEEVNDDGLPGVGHTHQHVRYSQTATTQRKGVDSRPRHQHEPETSPLRLGH</sequence>
<dbReference type="Proteomes" id="UP000314294">
    <property type="component" value="Unassembled WGS sequence"/>
</dbReference>
<feature type="compositionally biased region" description="Basic and acidic residues" evidence="1">
    <location>
        <begin position="48"/>
        <end position="72"/>
    </location>
</feature>
<organism evidence="2 3">
    <name type="scientific">Liparis tanakae</name>
    <name type="common">Tanaka's snailfish</name>
    <dbReference type="NCBI Taxonomy" id="230148"/>
    <lineage>
        <taxon>Eukaryota</taxon>
        <taxon>Metazoa</taxon>
        <taxon>Chordata</taxon>
        <taxon>Craniata</taxon>
        <taxon>Vertebrata</taxon>
        <taxon>Euteleostomi</taxon>
        <taxon>Actinopterygii</taxon>
        <taxon>Neopterygii</taxon>
        <taxon>Teleostei</taxon>
        <taxon>Neoteleostei</taxon>
        <taxon>Acanthomorphata</taxon>
        <taxon>Eupercaria</taxon>
        <taxon>Perciformes</taxon>
        <taxon>Cottioidei</taxon>
        <taxon>Cottales</taxon>
        <taxon>Liparidae</taxon>
        <taxon>Liparis</taxon>
    </lineage>
</organism>
<feature type="region of interest" description="Disordered" evidence="1">
    <location>
        <begin position="48"/>
        <end position="204"/>
    </location>
</feature>
<feature type="compositionally biased region" description="Basic and acidic residues" evidence="1">
    <location>
        <begin position="166"/>
        <end position="178"/>
    </location>
</feature>
<dbReference type="EMBL" id="SRLO01000070">
    <property type="protein sequence ID" value="TNN78825.1"/>
    <property type="molecule type" value="Genomic_DNA"/>
</dbReference>
<feature type="compositionally biased region" description="Basic and acidic residues" evidence="1">
    <location>
        <begin position="256"/>
        <end position="269"/>
    </location>
</feature>
<evidence type="ECO:0000256" key="1">
    <source>
        <dbReference type="SAM" id="MobiDB-lite"/>
    </source>
</evidence>
<proteinExistence type="predicted"/>
<name>A0A4Z2ILU7_9TELE</name>
<dbReference type="AlphaFoldDB" id="A0A4Z2ILU7"/>
<feature type="compositionally biased region" description="Acidic residues" evidence="1">
    <location>
        <begin position="133"/>
        <end position="147"/>
    </location>
</feature>
<reference evidence="2 3" key="1">
    <citation type="submission" date="2019-03" db="EMBL/GenBank/DDBJ databases">
        <title>First draft genome of Liparis tanakae, snailfish: a comprehensive survey of snailfish specific genes.</title>
        <authorList>
            <person name="Kim W."/>
            <person name="Song I."/>
            <person name="Jeong J.-H."/>
            <person name="Kim D."/>
            <person name="Kim S."/>
            <person name="Ryu S."/>
            <person name="Song J.Y."/>
            <person name="Lee S.K."/>
        </authorList>
    </citation>
    <scope>NUCLEOTIDE SEQUENCE [LARGE SCALE GENOMIC DNA]</scope>
    <source>
        <tissue evidence="2">Muscle</tissue>
    </source>
</reference>